<keyword evidence="3" id="KW-0028">Amino-acid biosynthesis</keyword>
<dbReference type="GO" id="GO:0009423">
    <property type="term" value="P:chorismate biosynthetic process"/>
    <property type="evidence" value="ECO:0007669"/>
    <property type="project" value="TreeGrafter"/>
</dbReference>
<dbReference type="Proteomes" id="UP000199604">
    <property type="component" value="Unassembled WGS sequence"/>
</dbReference>
<dbReference type="GO" id="GO:0050661">
    <property type="term" value="F:NADP binding"/>
    <property type="evidence" value="ECO:0007669"/>
    <property type="project" value="TreeGrafter"/>
</dbReference>
<dbReference type="InterPro" id="IPR036291">
    <property type="entry name" value="NAD(P)-bd_dom_sf"/>
</dbReference>
<dbReference type="Pfam" id="PF08501">
    <property type="entry name" value="Shikimate_dh_N"/>
    <property type="match status" value="1"/>
</dbReference>
<evidence type="ECO:0000313" key="5">
    <source>
        <dbReference type="EMBL" id="SFA69525.1"/>
    </source>
</evidence>
<dbReference type="GO" id="GO:0019632">
    <property type="term" value="P:shikimate metabolic process"/>
    <property type="evidence" value="ECO:0007669"/>
    <property type="project" value="TreeGrafter"/>
</dbReference>
<evidence type="ECO:0000259" key="4">
    <source>
        <dbReference type="Pfam" id="PF08501"/>
    </source>
</evidence>
<dbReference type="PANTHER" id="PTHR21089:SF1">
    <property type="entry name" value="BIFUNCTIONAL 3-DEHYDROQUINATE DEHYDRATASE_SHIKIMATE DEHYDROGENASE, CHLOROPLASTIC"/>
    <property type="match status" value="1"/>
</dbReference>
<dbReference type="GO" id="GO:0004764">
    <property type="term" value="F:shikimate 3-dehydrogenase (NADP+) activity"/>
    <property type="evidence" value="ECO:0007669"/>
    <property type="project" value="InterPro"/>
</dbReference>
<evidence type="ECO:0000313" key="6">
    <source>
        <dbReference type="Proteomes" id="UP000199604"/>
    </source>
</evidence>
<gene>
    <name evidence="5" type="ORF">SAMN05660845_0074</name>
</gene>
<dbReference type="CDD" id="cd01065">
    <property type="entry name" value="NAD_bind_Shikimate_DH"/>
    <property type="match status" value="1"/>
</dbReference>
<dbReference type="RefSeq" id="WP_091472642.1">
    <property type="nucleotide sequence ID" value="NZ_FOJT01000001.1"/>
</dbReference>
<protein>
    <submittedName>
        <fullName evidence="5">Shikimate dehydrogenase</fullName>
    </submittedName>
</protein>
<dbReference type="InterPro" id="IPR046346">
    <property type="entry name" value="Aminoacid_DH-like_N_sf"/>
</dbReference>
<reference evidence="6" key="1">
    <citation type="submission" date="2016-10" db="EMBL/GenBank/DDBJ databases">
        <authorList>
            <person name="Varghese N."/>
            <person name="Submissions S."/>
        </authorList>
    </citation>
    <scope>NUCLEOTIDE SEQUENCE [LARGE SCALE GENOMIC DNA]</scope>
    <source>
        <strain evidence="6">DSM 21789</strain>
    </source>
</reference>
<evidence type="ECO:0000256" key="1">
    <source>
        <dbReference type="ARBA" id="ARBA00004871"/>
    </source>
</evidence>
<dbReference type="SUPFAM" id="SSF53223">
    <property type="entry name" value="Aminoacid dehydrogenase-like, N-terminal domain"/>
    <property type="match status" value="1"/>
</dbReference>
<feature type="domain" description="Shikimate dehydrogenase substrate binding N-terminal" evidence="4">
    <location>
        <begin position="6"/>
        <end position="89"/>
    </location>
</feature>
<dbReference type="SUPFAM" id="SSF51735">
    <property type="entry name" value="NAD(P)-binding Rossmann-fold domains"/>
    <property type="match status" value="1"/>
</dbReference>
<dbReference type="InterPro" id="IPR022893">
    <property type="entry name" value="Shikimate_DH_fam"/>
</dbReference>
<keyword evidence="6" id="KW-1185">Reference proteome</keyword>
<name>A0A1I0UZN3_9FLAO</name>
<dbReference type="PANTHER" id="PTHR21089">
    <property type="entry name" value="SHIKIMATE DEHYDROGENASE"/>
    <property type="match status" value="1"/>
</dbReference>
<sequence length="245" mass="27836">MKKLGLLGKNISYSFSQNYFTTKFKKEGIADAFSYQNFDIQNIDEFTEILQNNPNLIGLNVTIPYKETIISFLDELSENAKEIGAVNTIRISPNGKLFGDNTDFFGFNKSLESLLKTHHKKALILGTGGAAKAVAFGLKKLNIESVFVSRHEKENTITYDQINAKTFDDYQIIINCTPLGTSPKTELFPDIPYQYFTSKHIAFDLIYNPEKTEFLKKAESHGAIIKNGYDMLVFQAEKAWEIWNE</sequence>
<dbReference type="AlphaFoldDB" id="A0A1I0UZN3"/>
<dbReference type="STRING" id="498292.SAMN05660845_0074"/>
<dbReference type="GO" id="GO:0005829">
    <property type="term" value="C:cytosol"/>
    <property type="evidence" value="ECO:0007669"/>
    <property type="project" value="TreeGrafter"/>
</dbReference>
<dbReference type="EMBL" id="FOJT01000001">
    <property type="protein sequence ID" value="SFA69525.1"/>
    <property type="molecule type" value="Genomic_DNA"/>
</dbReference>
<accession>A0A1I0UZN3</accession>
<keyword evidence="2" id="KW-0560">Oxidoreductase</keyword>
<dbReference type="Gene3D" id="3.40.50.10860">
    <property type="entry name" value="Leucine Dehydrogenase, chain A, domain 1"/>
    <property type="match status" value="1"/>
</dbReference>
<organism evidence="5 6">
    <name type="scientific">Flavobacterium swingsii</name>
    <dbReference type="NCBI Taxonomy" id="498292"/>
    <lineage>
        <taxon>Bacteria</taxon>
        <taxon>Pseudomonadati</taxon>
        <taxon>Bacteroidota</taxon>
        <taxon>Flavobacteriia</taxon>
        <taxon>Flavobacteriales</taxon>
        <taxon>Flavobacteriaceae</taxon>
        <taxon>Flavobacterium</taxon>
    </lineage>
</organism>
<comment type="pathway">
    <text evidence="1">Metabolic intermediate biosynthesis; chorismate biosynthesis; chorismate from D-erythrose 4-phosphate and phosphoenolpyruvate: step 4/7.</text>
</comment>
<keyword evidence="3" id="KW-0057">Aromatic amino acid biosynthesis</keyword>
<proteinExistence type="predicted"/>
<dbReference type="Gene3D" id="3.40.50.720">
    <property type="entry name" value="NAD(P)-binding Rossmann-like Domain"/>
    <property type="match status" value="1"/>
</dbReference>
<evidence type="ECO:0000256" key="2">
    <source>
        <dbReference type="ARBA" id="ARBA00023002"/>
    </source>
</evidence>
<dbReference type="OrthoDB" id="9792692at2"/>
<dbReference type="GO" id="GO:0009073">
    <property type="term" value="P:aromatic amino acid family biosynthetic process"/>
    <property type="evidence" value="ECO:0007669"/>
    <property type="project" value="UniProtKB-KW"/>
</dbReference>
<evidence type="ECO:0000256" key="3">
    <source>
        <dbReference type="ARBA" id="ARBA00023141"/>
    </source>
</evidence>
<dbReference type="InterPro" id="IPR013708">
    <property type="entry name" value="Shikimate_DH-bd_N"/>
</dbReference>